<comment type="similarity">
    <text evidence="1">Belongs to the glycosyltransferase 90 family.</text>
</comment>
<feature type="compositionally biased region" description="Polar residues" evidence="3">
    <location>
        <begin position="135"/>
        <end position="150"/>
    </location>
</feature>
<name>A0A7S0ZCR4_9RHOD</name>
<keyword evidence="4" id="KW-0472">Membrane</keyword>
<sequence length="766" mass="86081">MGREGVKKSGKRGGSSSRPVTESEGALTSLYSWIPFASSSNGSKSKSNRASKFEKRYSDHRSSSDDVEEAISQESGMSDDPENVVDYSEDERTSDRRSKSKAKKKEQDSKFPSFGNLWTFASAFSSTAASEGPKQRQNIASNSSRQSNPLKSSSTTKTKDSRTSRSTTASRASAARTTALSRASSRVLEVIKSLVPKTKHGWGVLLLTFLMIFYLVDFVLILRSSPDLAHTQQNDPLQQDRSQGSVNSIPDSGSQPIHQAEHIPKPIELPEPPVPPQKLSTMRFESKTKEDSLDITHKDGGSSSEKQNDFTIEEAQESKKPVAKEAVEHKDEQELSNRKILLRAKQEAMIKTREERQNGMEYPHMKGSPFNRGLRKDLMVPADAGVLPREGVSKYYKKLVAAYLEPYADLKGIPRKFFLDILKRRTYALTPPGASKGTSCILVQIVRHRLYVLDPYGVRDNAKPFYRTRIQQLIWLLSRVAAKENLADTEFLVSIHDCVQTASAEHSYRGPSYVENNPVFTIVGCNFSDNIPFPMWEGSDGSEHSGGYLKWDRQMAEFGQKLPSPWESKDPRAVFRGGVRTSMYFKDKSEQEKHCDEVSRTALLALAQKEPDLLDVSVGGTCGGVHHNLAKILPEEHHKYKYVVYAEGNCFWADRLNHQLFAPNVIVKQETPCGQFYEPLLKPFGHYIPTDFFFSDLIEKLKWARNNDQHVHDMVRAANDFAQSFLSLSGIEIYVQELLTEYTKLLLEPVKKEKGAVEITDLTAMI</sequence>
<evidence type="ECO:0000313" key="6">
    <source>
        <dbReference type="EMBL" id="CAD8817746.1"/>
    </source>
</evidence>
<evidence type="ECO:0000259" key="5">
    <source>
        <dbReference type="SMART" id="SM00672"/>
    </source>
</evidence>
<dbReference type="PANTHER" id="PTHR12203">
    <property type="entry name" value="KDEL LYS-ASP-GLU-LEU CONTAINING - RELATED"/>
    <property type="match status" value="1"/>
</dbReference>
<feature type="region of interest" description="Disordered" evidence="3">
    <location>
        <begin position="1"/>
        <end position="24"/>
    </location>
</feature>
<feature type="compositionally biased region" description="Low complexity" evidence="3">
    <location>
        <begin position="164"/>
        <end position="179"/>
    </location>
</feature>
<dbReference type="AlphaFoldDB" id="A0A7S0ZCR4"/>
<feature type="compositionally biased region" description="Pro residues" evidence="3">
    <location>
        <begin position="267"/>
        <end position="276"/>
    </location>
</feature>
<dbReference type="InterPro" id="IPR006598">
    <property type="entry name" value="CAP10"/>
</dbReference>
<dbReference type="InterPro" id="IPR051091">
    <property type="entry name" value="O-Glucosyltr/Glycosyltrsf_90"/>
</dbReference>
<evidence type="ECO:0000256" key="1">
    <source>
        <dbReference type="ARBA" id="ARBA00010118"/>
    </source>
</evidence>
<feature type="domain" description="Glycosyl transferase CAP10" evidence="5">
    <location>
        <begin position="485"/>
        <end position="749"/>
    </location>
</feature>
<reference evidence="6" key="1">
    <citation type="submission" date="2021-01" db="EMBL/GenBank/DDBJ databases">
        <authorList>
            <person name="Corre E."/>
            <person name="Pelletier E."/>
            <person name="Niang G."/>
            <person name="Scheremetjew M."/>
            <person name="Finn R."/>
            <person name="Kale V."/>
            <person name="Holt S."/>
            <person name="Cochrane G."/>
            <person name="Meng A."/>
            <person name="Brown T."/>
            <person name="Cohen L."/>
        </authorList>
    </citation>
    <scope>NUCLEOTIDE SEQUENCE</scope>
    <source>
        <strain evidence="6">CCMP3278</strain>
    </source>
</reference>
<keyword evidence="2" id="KW-0808">Transferase</keyword>
<dbReference type="GO" id="GO:0016740">
    <property type="term" value="F:transferase activity"/>
    <property type="evidence" value="ECO:0007669"/>
    <property type="project" value="UniProtKB-KW"/>
</dbReference>
<keyword evidence="4" id="KW-0812">Transmembrane</keyword>
<evidence type="ECO:0000256" key="3">
    <source>
        <dbReference type="SAM" id="MobiDB-lite"/>
    </source>
</evidence>
<gene>
    <name evidence="6" type="ORF">TOLI1172_LOCUS2135</name>
</gene>
<organism evidence="6">
    <name type="scientific">Timspurckia oligopyrenoides</name>
    <dbReference type="NCBI Taxonomy" id="708627"/>
    <lineage>
        <taxon>Eukaryota</taxon>
        <taxon>Rhodophyta</taxon>
        <taxon>Bangiophyceae</taxon>
        <taxon>Porphyridiales</taxon>
        <taxon>Porphyridiaceae</taxon>
        <taxon>Timspurckia</taxon>
    </lineage>
</organism>
<feature type="region of interest" description="Disordered" evidence="3">
    <location>
        <begin position="129"/>
        <end position="179"/>
    </location>
</feature>
<dbReference type="EMBL" id="HBFP01002999">
    <property type="protein sequence ID" value="CAD8817746.1"/>
    <property type="molecule type" value="Transcribed_RNA"/>
</dbReference>
<dbReference type="SMART" id="SM00672">
    <property type="entry name" value="CAP10"/>
    <property type="match status" value="1"/>
</dbReference>
<feature type="compositionally biased region" description="Acidic residues" evidence="3">
    <location>
        <begin position="65"/>
        <end position="89"/>
    </location>
</feature>
<dbReference type="Pfam" id="PF05686">
    <property type="entry name" value="Glyco_transf_90"/>
    <property type="match status" value="1"/>
</dbReference>
<feature type="compositionally biased region" description="Polar residues" evidence="3">
    <location>
        <begin position="230"/>
        <end position="257"/>
    </location>
</feature>
<feature type="compositionally biased region" description="Basic and acidic residues" evidence="3">
    <location>
        <begin position="51"/>
        <end position="64"/>
    </location>
</feature>
<proteinExistence type="inferred from homology"/>
<feature type="transmembrane region" description="Helical" evidence="4">
    <location>
        <begin position="202"/>
        <end position="222"/>
    </location>
</feature>
<feature type="compositionally biased region" description="Basic and acidic residues" evidence="3">
    <location>
        <begin position="316"/>
        <end position="334"/>
    </location>
</feature>
<feature type="region of interest" description="Disordered" evidence="3">
    <location>
        <begin position="230"/>
        <end position="334"/>
    </location>
</feature>
<feature type="region of interest" description="Disordered" evidence="3">
    <location>
        <begin position="36"/>
        <end position="109"/>
    </location>
</feature>
<dbReference type="PANTHER" id="PTHR12203:SF35">
    <property type="entry name" value="PROTEIN O-GLUCOSYLTRANSFERASE 1"/>
    <property type="match status" value="1"/>
</dbReference>
<keyword evidence="4" id="KW-1133">Transmembrane helix</keyword>
<feature type="compositionally biased region" description="Low complexity" evidence="3">
    <location>
        <begin position="37"/>
        <end position="50"/>
    </location>
</feature>
<evidence type="ECO:0000256" key="2">
    <source>
        <dbReference type="ARBA" id="ARBA00022679"/>
    </source>
</evidence>
<accession>A0A7S0ZCR4</accession>
<evidence type="ECO:0000256" key="4">
    <source>
        <dbReference type="SAM" id="Phobius"/>
    </source>
</evidence>
<feature type="compositionally biased region" description="Basic and acidic residues" evidence="3">
    <location>
        <begin position="284"/>
        <end position="300"/>
    </location>
</feature>
<protein>
    <recommendedName>
        <fullName evidence="5">Glycosyl transferase CAP10 domain-containing protein</fullName>
    </recommendedName>
</protein>